<organism evidence="1 2">
    <name type="scientific">Oenococcus sicerae</name>
    <dbReference type="NCBI Taxonomy" id="2203724"/>
    <lineage>
        <taxon>Bacteria</taxon>
        <taxon>Bacillati</taxon>
        <taxon>Bacillota</taxon>
        <taxon>Bacilli</taxon>
        <taxon>Lactobacillales</taxon>
        <taxon>Lactobacillaceae</taxon>
        <taxon>Oenococcus</taxon>
    </lineage>
</organism>
<name>A0ABX6J526_9LACO</name>
<dbReference type="EMBL" id="CP029684">
    <property type="protein sequence ID" value="QHW12498.1"/>
    <property type="molecule type" value="Genomic_DNA"/>
</dbReference>
<keyword evidence="2" id="KW-1185">Reference proteome</keyword>
<evidence type="ECO:0000313" key="2">
    <source>
        <dbReference type="Proteomes" id="UP000286907"/>
    </source>
</evidence>
<gene>
    <name evidence="1" type="ORF">DLJ48_08595</name>
</gene>
<proteinExistence type="predicted"/>
<dbReference type="Proteomes" id="UP000286907">
    <property type="component" value="Chromosome"/>
</dbReference>
<sequence>MVEVQERQQAVTKINSLFLNSLPNVTEDGILLKPLNNGEDDQESFSIANIF</sequence>
<protein>
    <submittedName>
        <fullName evidence="1">Uncharacterized protein</fullName>
    </submittedName>
</protein>
<accession>A0ABX6J526</accession>
<evidence type="ECO:0000313" key="1">
    <source>
        <dbReference type="EMBL" id="QHW12498.1"/>
    </source>
</evidence>
<reference evidence="1 2" key="1">
    <citation type="journal article" date="2019" name="Syst. Appl. Microbiol.">
        <title>Oenococcus sicerae sp. nov., isolated from French cider.</title>
        <authorList>
            <person name="Cousin F.J."/>
            <person name="Le Guellec R."/>
            <person name="Chagnot C."/>
            <person name="Goux D."/>
            <person name="Dalmasso M."/>
            <person name="Laplace J.M."/>
            <person name="Cretenet M."/>
        </authorList>
    </citation>
    <scope>NUCLEOTIDE SEQUENCE [LARGE SCALE GENOMIC DNA]</scope>
    <source>
        <strain evidence="1 2">UCMA 15228</strain>
    </source>
</reference>
<dbReference type="RefSeq" id="WP_161566095.1">
    <property type="nucleotide sequence ID" value="NZ_CP029684.2"/>
</dbReference>